<dbReference type="Proteomes" id="UP001490365">
    <property type="component" value="Unassembled WGS sequence"/>
</dbReference>
<evidence type="ECO:0000313" key="6">
    <source>
        <dbReference type="EMBL" id="MER6269310.1"/>
    </source>
</evidence>
<dbReference type="SUPFAM" id="SSF53850">
    <property type="entry name" value="Periplasmic binding protein-like II"/>
    <property type="match status" value="1"/>
</dbReference>
<dbReference type="InterPro" id="IPR000847">
    <property type="entry name" value="LysR_HTH_N"/>
</dbReference>
<dbReference type="InterPro" id="IPR005119">
    <property type="entry name" value="LysR_subst-bd"/>
</dbReference>
<evidence type="ECO:0000256" key="4">
    <source>
        <dbReference type="ARBA" id="ARBA00023163"/>
    </source>
</evidence>
<dbReference type="RefSeq" id="WP_351957836.1">
    <property type="nucleotide sequence ID" value="NZ_JBEOZM010000007.1"/>
</dbReference>
<evidence type="ECO:0000256" key="3">
    <source>
        <dbReference type="ARBA" id="ARBA00023125"/>
    </source>
</evidence>
<evidence type="ECO:0000259" key="5">
    <source>
        <dbReference type="PROSITE" id="PS50931"/>
    </source>
</evidence>
<dbReference type="Pfam" id="PF03466">
    <property type="entry name" value="LysR_substrate"/>
    <property type="match status" value="1"/>
</dbReference>
<keyword evidence="3" id="KW-0238">DNA-binding</keyword>
<protein>
    <submittedName>
        <fullName evidence="6">LysR family transcriptional regulator</fullName>
    </submittedName>
</protein>
<evidence type="ECO:0000256" key="2">
    <source>
        <dbReference type="ARBA" id="ARBA00023015"/>
    </source>
</evidence>
<dbReference type="SUPFAM" id="SSF46785">
    <property type="entry name" value="Winged helix' DNA-binding domain"/>
    <property type="match status" value="1"/>
</dbReference>
<keyword evidence="2" id="KW-0805">Transcription regulation</keyword>
<dbReference type="PROSITE" id="PS50931">
    <property type="entry name" value="HTH_LYSR"/>
    <property type="match status" value="1"/>
</dbReference>
<evidence type="ECO:0000256" key="1">
    <source>
        <dbReference type="ARBA" id="ARBA00009437"/>
    </source>
</evidence>
<dbReference type="PANTHER" id="PTHR30126:SF39">
    <property type="entry name" value="HTH-TYPE TRANSCRIPTIONAL REGULATOR CYSL"/>
    <property type="match status" value="1"/>
</dbReference>
<dbReference type="InterPro" id="IPR036390">
    <property type="entry name" value="WH_DNA-bd_sf"/>
</dbReference>
<dbReference type="PANTHER" id="PTHR30126">
    <property type="entry name" value="HTH-TYPE TRANSCRIPTIONAL REGULATOR"/>
    <property type="match status" value="1"/>
</dbReference>
<comment type="caution">
    <text evidence="6">The sequence shown here is derived from an EMBL/GenBank/DDBJ whole genome shotgun (WGS) entry which is preliminary data.</text>
</comment>
<dbReference type="Gene3D" id="3.40.190.10">
    <property type="entry name" value="Periplasmic binding protein-like II"/>
    <property type="match status" value="2"/>
</dbReference>
<accession>A0ABV1TH01</accession>
<evidence type="ECO:0000313" key="7">
    <source>
        <dbReference type="Proteomes" id="UP001490365"/>
    </source>
</evidence>
<reference evidence="6 7" key="1">
    <citation type="submission" date="2024-06" db="EMBL/GenBank/DDBJ databases">
        <title>The Natural Products Discovery Center: Release of the First 8490 Sequenced Strains for Exploring Actinobacteria Biosynthetic Diversity.</title>
        <authorList>
            <person name="Kalkreuter E."/>
            <person name="Kautsar S.A."/>
            <person name="Yang D."/>
            <person name="Bader C.D."/>
            <person name="Teijaro C.N."/>
            <person name="Fluegel L."/>
            <person name="Davis C.M."/>
            <person name="Simpson J.R."/>
            <person name="Lauterbach L."/>
            <person name="Steele A.D."/>
            <person name="Gui C."/>
            <person name="Meng S."/>
            <person name="Li G."/>
            <person name="Viehrig K."/>
            <person name="Ye F."/>
            <person name="Su P."/>
            <person name="Kiefer A.F."/>
            <person name="Nichols A."/>
            <person name="Cepeda A.J."/>
            <person name="Yan W."/>
            <person name="Fan B."/>
            <person name="Jiang Y."/>
            <person name="Adhikari A."/>
            <person name="Zheng C.-J."/>
            <person name="Schuster L."/>
            <person name="Cowan T.M."/>
            <person name="Smanski M.J."/>
            <person name="Chevrette M.G."/>
            <person name="De Carvalho L.P.S."/>
            <person name="Shen B."/>
        </authorList>
    </citation>
    <scope>NUCLEOTIDE SEQUENCE [LARGE SCALE GENOMIC DNA]</scope>
    <source>
        <strain evidence="6 7">NPDC001694</strain>
    </source>
</reference>
<dbReference type="Pfam" id="PF00126">
    <property type="entry name" value="HTH_1"/>
    <property type="match status" value="1"/>
</dbReference>
<gene>
    <name evidence="6" type="ORF">ABT211_18735</name>
</gene>
<name>A0ABV1TH01_9ACTN</name>
<keyword evidence="4" id="KW-0804">Transcription</keyword>
<sequence length="327" mass="33973">MLSTHVPDLAALELLLGVAREGSLNSVARKAGVSQQAVSARIRAMEKQTGVTLVHRTPRGSTLTVEGVMIAEWAARLLDVAADMDAGIAALRTGQRTRLRVSASSTISELLLPGWLASFRAETPEGGDAPEIVLTYANTAMVVTHVTDGIADIGFTEGPQQPPGLHGRAVGHDRLAVVVAPGHPWARPRTVGAAELARTPLVSREAGSGTRDTFAAALAAVLGPGAEQAPAALSLSTTAAIRAAALAGAAPAVISELAVADDLAEGRLVAVRTPELDLRRTLRAVWDGATSPPSGAARDLIAHILSRRNRQRDVARTRRRGTADGES</sequence>
<dbReference type="InterPro" id="IPR036388">
    <property type="entry name" value="WH-like_DNA-bd_sf"/>
</dbReference>
<comment type="similarity">
    <text evidence="1">Belongs to the LysR transcriptional regulatory family.</text>
</comment>
<keyword evidence="7" id="KW-1185">Reference proteome</keyword>
<feature type="domain" description="HTH lysR-type" evidence="5">
    <location>
        <begin position="7"/>
        <end position="64"/>
    </location>
</feature>
<proteinExistence type="inferred from homology"/>
<dbReference type="EMBL" id="JBEOZM010000007">
    <property type="protein sequence ID" value="MER6269310.1"/>
    <property type="molecule type" value="Genomic_DNA"/>
</dbReference>
<dbReference type="Gene3D" id="1.10.10.10">
    <property type="entry name" value="Winged helix-like DNA-binding domain superfamily/Winged helix DNA-binding domain"/>
    <property type="match status" value="1"/>
</dbReference>
<organism evidence="6 7">
    <name type="scientific">Streptomyces sp. 900105755</name>
    <dbReference type="NCBI Taxonomy" id="3154389"/>
    <lineage>
        <taxon>Bacteria</taxon>
        <taxon>Bacillati</taxon>
        <taxon>Actinomycetota</taxon>
        <taxon>Actinomycetes</taxon>
        <taxon>Kitasatosporales</taxon>
        <taxon>Streptomycetaceae</taxon>
        <taxon>Streptomyces</taxon>
    </lineage>
</organism>